<evidence type="ECO:0000313" key="10">
    <source>
        <dbReference type="EMBL" id="CAL1689476.1"/>
    </source>
</evidence>
<dbReference type="GO" id="GO:0008380">
    <property type="term" value="P:RNA splicing"/>
    <property type="evidence" value="ECO:0007669"/>
    <property type="project" value="UniProtKB-KW"/>
</dbReference>
<evidence type="ECO:0000259" key="9">
    <source>
        <dbReference type="PROSITE" id="PS50304"/>
    </source>
</evidence>
<dbReference type="PROSITE" id="PS50304">
    <property type="entry name" value="TUDOR"/>
    <property type="match status" value="1"/>
</dbReference>
<dbReference type="SUPFAM" id="SSF63748">
    <property type="entry name" value="Tudor/PWWP/MBT"/>
    <property type="match status" value="1"/>
</dbReference>
<keyword evidence="4" id="KW-0507">mRNA processing</keyword>
<proteinExistence type="inferred from homology"/>
<dbReference type="InterPro" id="IPR049481">
    <property type="entry name" value="SMN_G2-BD"/>
</dbReference>
<evidence type="ECO:0000256" key="5">
    <source>
        <dbReference type="ARBA" id="ARBA00023187"/>
    </source>
</evidence>
<keyword evidence="5" id="KW-0508">mRNA splicing</keyword>
<reference evidence="10" key="1">
    <citation type="submission" date="2024-04" db="EMBL/GenBank/DDBJ databases">
        <authorList>
            <consortium name="Molecular Ecology Group"/>
        </authorList>
    </citation>
    <scope>NUCLEOTIDE SEQUENCE</scope>
</reference>
<evidence type="ECO:0000256" key="3">
    <source>
        <dbReference type="ARBA" id="ARBA00005371"/>
    </source>
</evidence>
<dbReference type="GO" id="GO:0097504">
    <property type="term" value="C:Gemini of Cajal bodies"/>
    <property type="evidence" value="ECO:0007669"/>
    <property type="project" value="UniProtKB-SubCell"/>
</dbReference>
<dbReference type="CDD" id="cd22852">
    <property type="entry name" value="SMN_C"/>
    <property type="match status" value="1"/>
</dbReference>
<feature type="compositionally biased region" description="Low complexity" evidence="8">
    <location>
        <begin position="154"/>
        <end position="166"/>
    </location>
</feature>
<evidence type="ECO:0000256" key="1">
    <source>
        <dbReference type="ARBA" id="ARBA00004216"/>
    </source>
</evidence>
<dbReference type="Proteomes" id="UP001497644">
    <property type="component" value="Chromosome 9"/>
</dbReference>
<dbReference type="GO" id="GO:0006397">
    <property type="term" value="P:mRNA processing"/>
    <property type="evidence" value="ECO:0007669"/>
    <property type="project" value="UniProtKB-KW"/>
</dbReference>
<dbReference type="GO" id="GO:0003723">
    <property type="term" value="F:RNA binding"/>
    <property type="evidence" value="ECO:0007669"/>
    <property type="project" value="InterPro"/>
</dbReference>
<dbReference type="CDD" id="cd22851">
    <property type="entry name" value="SMN_N"/>
    <property type="match status" value="1"/>
</dbReference>
<name>A0AAV2PBY1_9HYME</name>
<dbReference type="PANTHER" id="PTHR39267">
    <property type="entry name" value="SURVIVAL MOTOR NEURON-LIKE PROTEIN 1"/>
    <property type="match status" value="1"/>
</dbReference>
<feature type="region of interest" description="Disordered" evidence="8">
    <location>
        <begin position="149"/>
        <end position="173"/>
    </location>
</feature>
<sequence>MDKMSDENNVLFVRGNKSGDEDVWDDTALIQAYDRAVNLAKEEVAKRIAMDVQSQQMTQKSQSSKHTNHMKKHLKKWTVGAPCRAVYSVDGQIYEAIVSKIHENSGTCIVKFIGYQNTEKVELSSLLESEGLQSQIAQQKDALAQKANEETIDSDTSTYSQQSSKQIKGERMDYDTECSRPFKNSSMPEPGFFNSTIDAMPPAPPLPPQLMAKLPETDADALSSMLMSWYISGFHTGYYHGLKQAKINQQKRRNCQ</sequence>
<dbReference type="Pfam" id="PF06003">
    <property type="entry name" value="SMN_Tudor"/>
    <property type="match status" value="1"/>
</dbReference>
<keyword evidence="6" id="KW-0539">Nucleus</keyword>
<dbReference type="InterPro" id="IPR040424">
    <property type="entry name" value="Smn1"/>
</dbReference>
<dbReference type="InterPro" id="IPR010304">
    <property type="entry name" value="SMN_Tudor"/>
</dbReference>
<evidence type="ECO:0000256" key="4">
    <source>
        <dbReference type="ARBA" id="ARBA00022664"/>
    </source>
</evidence>
<organism evidence="10 11">
    <name type="scientific">Lasius platythorax</name>
    <dbReference type="NCBI Taxonomy" id="488582"/>
    <lineage>
        <taxon>Eukaryota</taxon>
        <taxon>Metazoa</taxon>
        <taxon>Ecdysozoa</taxon>
        <taxon>Arthropoda</taxon>
        <taxon>Hexapoda</taxon>
        <taxon>Insecta</taxon>
        <taxon>Pterygota</taxon>
        <taxon>Neoptera</taxon>
        <taxon>Endopterygota</taxon>
        <taxon>Hymenoptera</taxon>
        <taxon>Apocrita</taxon>
        <taxon>Aculeata</taxon>
        <taxon>Formicoidea</taxon>
        <taxon>Formicidae</taxon>
        <taxon>Formicinae</taxon>
        <taxon>Lasius</taxon>
        <taxon>Lasius</taxon>
    </lineage>
</organism>
<dbReference type="AlphaFoldDB" id="A0AAV2PBY1"/>
<evidence type="ECO:0000313" key="11">
    <source>
        <dbReference type="Proteomes" id="UP001497644"/>
    </source>
</evidence>
<evidence type="ECO:0000256" key="6">
    <source>
        <dbReference type="ARBA" id="ARBA00023242"/>
    </source>
</evidence>
<accession>A0AAV2PBY1</accession>
<comment type="subcellular location">
    <subcellularLocation>
        <location evidence="1">Cytoplasm</location>
        <location evidence="1">Myofibril</location>
        <location evidence="1">Sarcomere</location>
        <location evidence="1">Z line</location>
    </subcellularLocation>
    <subcellularLocation>
        <location evidence="2">Nucleus</location>
        <location evidence="2">Cajal body</location>
    </subcellularLocation>
    <subcellularLocation>
        <location evidence="7">Nucleus</location>
        <location evidence="7">Gem</location>
    </subcellularLocation>
</comment>
<dbReference type="InterPro" id="IPR002999">
    <property type="entry name" value="Tudor"/>
</dbReference>
<evidence type="ECO:0000256" key="2">
    <source>
        <dbReference type="ARBA" id="ARBA00004408"/>
    </source>
</evidence>
<dbReference type="EMBL" id="OZ034832">
    <property type="protein sequence ID" value="CAL1689476.1"/>
    <property type="molecule type" value="Genomic_DNA"/>
</dbReference>
<evidence type="ECO:0000256" key="7">
    <source>
        <dbReference type="ARBA" id="ARBA00034695"/>
    </source>
</evidence>
<comment type="similarity">
    <text evidence="3">Belongs to the SMN family.</text>
</comment>
<dbReference type="Gene3D" id="2.30.30.140">
    <property type="match status" value="1"/>
</dbReference>
<evidence type="ECO:0000256" key="8">
    <source>
        <dbReference type="SAM" id="MobiDB-lite"/>
    </source>
</evidence>
<dbReference type="Pfam" id="PF20636">
    <property type="entry name" value="SMN_G2-BD"/>
    <property type="match status" value="1"/>
</dbReference>
<dbReference type="Gene3D" id="3.40.190.10">
    <property type="entry name" value="Periplasmic binding protein-like II"/>
    <property type="match status" value="1"/>
</dbReference>
<dbReference type="GO" id="GO:0030018">
    <property type="term" value="C:Z disc"/>
    <property type="evidence" value="ECO:0007669"/>
    <property type="project" value="UniProtKB-SubCell"/>
</dbReference>
<dbReference type="Pfam" id="PF20635">
    <property type="entry name" value="SMN_YG-box"/>
    <property type="match status" value="1"/>
</dbReference>
<dbReference type="PANTHER" id="PTHR39267:SF1">
    <property type="entry name" value="SURVIVAL MOTOR NEURON PROTEIN"/>
    <property type="match status" value="1"/>
</dbReference>
<feature type="domain" description="Tudor" evidence="9">
    <location>
        <begin position="76"/>
        <end position="136"/>
    </location>
</feature>
<dbReference type="InterPro" id="IPR047313">
    <property type="entry name" value="SMN_C"/>
</dbReference>
<gene>
    <name evidence="10" type="ORF">LPLAT_LOCUS14397</name>
</gene>
<protein>
    <recommendedName>
        <fullName evidence="9">Tudor domain-containing protein</fullName>
    </recommendedName>
</protein>
<keyword evidence="11" id="KW-1185">Reference proteome</keyword>
<dbReference type="SMART" id="SM00333">
    <property type="entry name" value="TUDOR"/>
    <property type="match status" value="1"/>
</dbReference>
<dbReference type="GO" id="GO:0015030">
    <property type="term" value="C:Cajal body"/>
    <property type="evidence" value="ECO:0007669"/>
    <property type="project" value="UniProtKB-SubCell"/>
</dbReference>